<evidence type="ECO:0000313" key="3">
    <source>
        <dbReference type="Proteomes" id="UP000308652"/>
    </source>
</evidence>
<feature type="chain" id="PRO_5022733607" evidence="1">
    <location>
        <begin position="21"/>
        <end position="211"/>
    </location>
</feature>
<dbReference type="Proteomes" id="UP000308652">
    <property type="component" value="Unassembled WGS sequence"/>
</dbReference>
<organism evidence="2 3">
    <name type="scientific">Crucibulum laeve</name>
    <dbReference type="NCBI Taxonomy" id="68775"/>
    <lineage>
        <taxon>Eukaryota</taxon>
        <taxon>Fungi</taxon>
        <taxon>Dikarya</taxon>
        <taxon>Basidiomycota</taxon>
        <taxon>Agaricomycotina</taxon>
        <taxon>Agaricomycetes</taxon>
        <taxon>Agaricomycetidae</taxon>
        <taxon>Agaricales</taxon>
        <taxon>Agaricineae</taxon>
        <taxon>Nidulariaceae</taxon>
        <taxon>Crucibulum</taxon>
    </lineage>
</organism>
<name>A0A5C3M4L3_9AGAR</name>
<reference evidence="2 3" key="1">
    <citation type="journal article" date="2019" name="Nat. Ecol. Evol.">
        <title>Megaphylogeny resolves global patterns of mushroom evolution.</title>
        <authorList>
            <person name="Varga T."/>
            <person name="Krizsan K."/>
            <person name="Foldi C."/>
            <person name="Dima B."/>
            <person name="Sanchez-Garcia M."/>
            <person name="Sanchez-Ramirez S."/>
            <person name="Szollosi G.J."/>
            <person name="Szarkandi J.G."/>
            <person name="Papp V."/>
            <person name="Albert L."/>
            <person name="Andreopoulos W."/>
            <person name="Angelini C."/>
            <person name="Antonin V."/>
            <person name="Barry K.W."/>
            <person name="Bougher N.L."/>
            <person name="Buchanan P."/>
            <person name="Buyck B."/>
            <person name="Bense V."/>
            <person name="Catcheside P."/>
            <person name="Chovatia M."/>
            <person name="Cooper J."/>
            <person name="Damon W."/>
            <person name="Desjardin D."/>
            <person name="Finy P."/>
            <person name="Geml J."/>
            <person name="Haridas S."/>
            <person name="Hughes K."/>
            <person name="Justo A."/>
            <person name="Karasinski D."/>
            <person name="Kautmanova I."/>
            <person name="Kiss B."/>
            <person name="Kocsube S."/>
            <person name="Kotiranta H."/>
            <person name="LaButti K.M."/>
            <person name="Lechner B.E."/>
            <person name="Liimatainen K."/>
            <person name="Lipzen A."/>
            <person name="Lukacs Z."/>
            <person name="Mihaltcheva S."/>
            <person name="Morgado L.N."/>
            <person name="Niskanen T."/>
            <person name="Noordeloos M.E."/>
            <person name="Ohm R.A."/>
            <person name="Ortiz-Santana B."/>
            <person name="Ovrebo C."/>
            <person name="Racz N."/>
            <person name="Riley R."/>
            <person name="Savchenko A."/>
            <person name="Shiryaev A."/>
            <person name="Soop K."/>
            <person name="Spirin V."/>
            <person name="Szebenyi C."/>
            <person name="Tomsovsky M."/>
            <person name="Tulloss R.E."/>
            <person name="Uehling J."/>
            <person name="Grigoriev I.V."/>
            <person name="Vagvolgyi C."/>
            <person name="Papp T."/>
            <person name="Martin F.M."/>
            <person name="Miettinen O."/>
            <person name="Hibbett D.S."/>
            <person name="Nagy L.G."/>
        </authorList>
    </citation>
    <scope>NUCLEOTIDE SEQUENCE [LARGE SCALE GENOMIC DNA]</scope>
    <source>
        <strain evidence="2 3">CBS 166.37</strain>
    </source>
</reference>
<proteinExistence type="predicted"/>
<gene>
    <name evidence="2" type="ORF">BDQ12DRAFT_721789</name>
</gene>
<dbReference type="OrthoDB" id="3236720at2759"/>
<feature type="signal peptide" evidence="1">
    <location>
        <begin position="1"/>
        <end position="20"/>
    </location>
</feature>
<dbReference type="AlphaFoldDB" id="A0A5C3M4L3"/>
<keyword evidence="1" id="KW-0732">Signal</keyword>
<evidence type="ECO:0000313" key="2">
    <source>
        <dbReference type="EMBL" id="TFK40339.1"/>
    </source>
</evidence>
<keyword evidence="3" id="KW-1185">Reference proteome</keyword>
<evidence type="ECO:0000256" key="1">
    <source>
        <dbReference type="SAM" id="SignalP"/>
    </source>
</evidence>
<sequence>MFATFAKFVTLSALVTGVLSGPLAIRQPTELAVRSIHSFNNWGGFSSLSNFDNFYGADNFDGSRFEQVVVQSQLVVEHQQELVCHTQQVEIIQQRLLVLQETAKRIITEQICDVETQTIVFEQWHSSLHSFSGDLRRHTGRQVGFDQSIVSHFHDIVSSDNTISTHDLGFSGHDLGRQTVVVHGNNWDDSRSFVSVEGAYRATRDAFHSLH</sequence>
<protein>
    <submittedName>
        <fullName evidence="2">Uncharacterized protein</fullName>
    </submittedName>
</protein>
<accession>A0A5C3M4L3</accession>
<dbReference type="EMBL" id="ML213597">
    <property type="protein sequence ID" value="TFK40339.1"/>
    <property type="molecule type" value="Genomic_DNA"/>
</dbReference>